<dbReference type="AlphaFoldDB" id="A0A6I4WCS3"/>
<proteinExistence type="predicted"/>
<dbReference type="RefSeq" id="WP_161103029.1">
    <property type="nucleotide sequence ID" value="NZ_JBHLYI010000001.1"/>
</dbReference>
<keyword evidence="1" id="KW-1133">Transmembrane helix</keyword>
<evidence type="ECO:0000313" key="2">
    <source>
        <dbReference type="EMBL" id="MXQ64864.1"/>
    </source>
</evidence>
<feature type="transmembrane region" description="Helical" evidence="1">
    <location>
        <begin position="6"/>
        <end position="27"/>
    </location>
</feature>
<gene>
    <name evidence="2" type="ORF">GQ466_12530</name>
</gene>
<comment type="caution">
    <text evidence="2">The sequence shown here is derived from an EMBL/GenBank/DDBJ whole genome shotgun (WGS) entry which is preliminary data.</text>
</comment>
<keyword evidence="3" id="KW-1185">Reference proteome</keyword>
<sequence length="49" mass="5425">MTAPLFLVAGWREVAALGFVLALACWLPGPLRRLRAAVRPSSRGRHARR</sequence>
<protein>
    <submittedName>
        <fullName evidence="2">Uncharacterized protein</fullName>
    </submittedName>
</protein>
<dbReference type="Proteomes" id="UP000431901">
    <property type="component" value="Unassembled WGS sequence"/>
</dbReference>
<accession>A0A6I4WCS3</accession>
<reference evidence="2 3" key="1">
    <citation type="submission" date="2019-12" db="EMBL/GenBank/DDBJ databases">
        <title>Nocardia macrotermitis sp. nov. and Nocardia aurantia sp. nov., isolated from the gut of the fungus growing-termite Macrotermes natalensis.</title>
        <authorList>
            <person name="Christine B."/>
            <person name="Rene B."/>
        </authorList>
    </citation>
    <scope>NUCLEOTIDE SEQUENCE [LARGE SCALE GENOMIC DNA]</scope>
    <source>
        <strain evidence="2 3">DSM 102126</strain>
    </source>
</reference>
<name>A0A6I4WCS3_9ACTN</name>
<organism evidence="2 3">
    <name type="scientific">Actinomadura rayongensis</name>
    <dbReference type="NCBI Taxonomy" id="1429076"/>
    <lineage>
        <taxon>Bacteria</taxon>
        <taxon>Bacillati</taxon>
        <taxon>Actinomycetota</taxon>
        <taxon>Actinomycetes</taxon>
        <taxon>Streptosporangiales</taxon>
        <taxon>Thermomonosporaceae</taxon>
        <taxon>Actinomadura</taxon>
    </lineage>
</organism>
<keyword evidence="1" id="KW-0812">Transmembrane</keyword>
<keyword evidence="1" id="KW-0472">Membrane</keyword>
<dbReference type="EMBL" id="WUTW01000002">
    <property type="protein sequence ID" value="MXQ64864.1"/>
    <property type="molecule type" value="Genomic_DNA"/>
</dbReference>
<evidence type="ECO:0000256" key="1">
    <source>
        <dbReference type="SAM" id="Phobius"/>
    </source>
</evidence>
<evidence type="ECO:0000313" key="3">
    <source>
        <dbReference type="Proteomes" id="UP000431901"/>
    </source>
</evidence>